<organism evidence="10 11">
    <name type="scientific">Acidiluteibacter ferrifornacis</name>
    <dbReference type="NCBI Taxonomy" id="2692424"/>
    <lineage>
        <taxon>Bacteria</taxon>
        <taxon>Pseudomonadati</taxon>
        <taxon>Bacteroidota</taxon>
        <taxon>Flavobacteriia</taxon>
        <taxon>Flavobacteriales</taxon>
        <taxon>Cryomorphaceae</taxon>
        <taxon>Acidiluteibacter</taxon>
    </lineage>
</organism>
<dbReference type="InterPro" id="IPR027417">
    <property type="entry name" value="P-loop_NTPase"/>
</dbReference>
<keyword evidence="5 7" id="KW-1133">Transmembrane helix</keyword>
<protein>
    <submittedName>
        <fullName evidence="10">ATP-binding cassette domain-containing protein</fullName>
    </submittedName>
</protein>
<feature type="transmembrane region" description="Helical" evidence="7">
    <location>
        <begin position="28"/>
        <end position="50"/>
    </location>
</feature>
<feature type="transmembrane region" description="Helical" evidence="7">
    <location>
        <begin position="62"/>
        <end position="82"/>
    </location>
</feature>
<dbReference type="PANTHER" id="PTHR43394">
    <property type="entry name" value="ATP-DEPENDENT PERMEASE MDL1, MITOCHONDRIAL"/>
    <property type="match status" value="1"/>
</dbReference>
<dbReference type="GO" id="GO:0005524">
    <property type="term" value="F:ATP binding"/>
    <property type="evidence" value="ECO:0007669"/>
    <property type="project" value="UniProtKB-KW"/>
</dbReference>
<dbReference type="GO" id="GO:0015421">
    <property type="term" value="F:ABC-type oligopeptide transporter activity"/>
    <property type="evidence" value="ECO:0007669"/>
    <property type="project" value="TreeGrafter"/>
</dbReference>
<evidence type="ECO:0000313" key="11">
    <source>
        <dbReference type="Proteomes" id="UP000470771"/>
    </source>
</evidence>
<evidence type="ECO:0000256" key="5">
    <source>
        <dbReference type="ARBA" id="ARBA00022989"/>
    </source>
</evidence>
<keyword evidence="11" id="KW-1185">Reference proteome</keyword>
<dbReference type="GO" id="GO:0005886">
    <property type="term" value="C:plasma membrane"/>
    <property type="evidence" value="ECO:0007669"/>
    <property type="project" value="UniProtKB-SubCell"/>
</dbReference>
<accession>A0A6N9NIL0</accession>
<sequence>MEKEAITLTATQRFWRLLKPDQKEIRNVYVYSIFNGLINLSLPLGIQAIINLIQGGLVSTSWIVLVFFVVAGIAFAGILQIYQLRITESIQQKIFARAAFEFAYRIPKIKMERLYQHYAPELMNRFFDIMSVQKGLSKILIDFSAAALQVVFGLILLSFYHPFFIIFSFILVVLVYVIFRYTSVRGLKTSIKESKHKYELAHWLEEVARTATSFKLAGDSNLPLEKVDGHVGSYIEARQSHFKILVQQFSMMVLFKVIVATGLLIIGGLLVIEQRMNIGQFVAAEIIILLVINSVEKLVLSLETIYDVLTSLEKVGEVTDLTLDTNEGIDLCKESSGKGLEIMLDKVVFAYPGYSKNTIEELSLTISKGEKLMIAGQNGSGKSTLLNLISGLFDVQKGTISYNGFAKNNLQMNSLRTEIGGYLSHEQLFEGTVTENISVGRSSVPFENVKWAAEKLGLSEFIKTLPKGYDSPLDPLGKKLPRSVVSKILLARSIASKPKLLLLENAFESIDEIDVVKIIDFLTDKSNNWTMVSISSNRHLAERCDKIVFMNRGSILKYGTYEEMKEIINFINL</sequence>
<proteinExistence type="predicted"/>
<evidence type="ECO:0000256" key="7">
    <source>
        <dbReference type="SAM" id="Phobius"/>
    </source>
</evidence>
<evidence type="ECO:0000256" key="2">
    <source>
        <dbReference type="ARBA" id="ARBA00022692"/>
    </source>
</evidence>
<dbReference type="GO" id="GO:0016887">
    <property type="term" value="F:ATP hydrolysis activity"/>
    <property type="evidence" value="ECO:0007669"/>
    <property type="project" value="InterPro"/>
</dbReference>
<evidence type="ECO:0000256" key="3">
    <source>
        <dbReference type="ARBA" id="ARBA00022741"/>
    </source>
</evidence>
<feature type="transmembrane region" description="Helical" evidence="7">
    <location>
        <begin position="163"/>
        <end position="182"/>
    </location>
</feature>
<keyword evidence="6 7" id="KW-0472">Membrane</keyword>
<dbReference type="SUPFAM" id="SSF90123">
    <property type="entry name" value="ABC transporter transmembrane region"/>
    <property type="match status" value="1"/>
</dbReference>
<dbReference type="RefSeq" id="WP_160632624.1">
    <property type="nucleotide sequence ID" value="NZ_WWNE01000005.1"/>
</dbReference>
<dbReference type="Proteomes" id="UP000470771">
    <property type="component" value="Unassembled WGS sequence"/>
</dbReference>
<evidence type="ECO:0000256" key="4">
    <source>
        <dbReference type="ARBA" id="ARBA00022840"/>
    </source>
</evidence>
<dbReference type="InterPro" id="IPR036640">
    <property type="entry name" value="ABC1_TM_sf"/>
</dbReference>
<feature type="domain" description="ABC transporter" evidence="8">
    <location>
        <begin position="342"/>
        <end position="571"/>
    </location>
</feature>
<dbReference type="InterPro" id="IPR003439">
    <property type="entry name" value="ABC_transporter-like_ATP-bd"/>
</dbReference>
<name>A0A6N9NIL0_9FLAO</name>
<dbReference type="Gene3D" id="1.20.1560.10">
    <property type="entry name" value="ABC transporter type 1, transmembrane domain"/>
    <property type="match status" value="1"/>
</dbReference>
<dbReference type="Pfam" id="PF00005">
    <property type="entry name" value="ABC_tran"/>
    <property type="match status" value="1"/>
</dbReference>
<dbReference type="AlphaFoldDB" id="A0A6N9NIL0"/>
<dbReference type="PROSITE" id="PS50929">
    <property type="entry name" value="ABC_TM1F"/>
    <property type="match status" value="1"/>
</dbReference>
<dbReference type="SMART" id="SM00382">
    <property type="entry name" value="AAA"/>
    <property type="match status" value="1"/>
</dbReference>
<keyword evidence="2 7" id="KW-0812">Transmembrane</keyword>
<keyword evidence="4 10" id="KW-0067">ATP-binding</keyword>
<keyword evidence="3" id="KW-0547">Nucleotide-binding</keyword>
<dbReference type="Gene3D" id="3.40.50.300">
    <property type="entry name" value="P-loop containing nucleotide triphosphate hydrolases"/>
    <property type="match status" value="1"/>
</dbReference>
<evidence type="ECO:0000256" key="6">
    <source>
        <dbReference type="ARBA" id="ARBA00023136"/>
    </source>
</evidence>
<dbReference type="PROSITE" id="PS50893">
    <property type="entry name" value="ABC_TRANSPORTER_2"/>
    <property type="match status" value="1"/>
</dbReference>
<evidence type="ECO:0000256" key="1">
    <source>
        <dbReference type="ARBA" id="ARBA00004651"/>
    </source>
</evidence>
<gene>
    <name evidence="10" type="ORF">GQN54_06090</name>
</gene>
<evidence type="ECO:0000313" key="10">
    <source>
        <dbReference type="EMBL" id="NBG65679.1"/>
    </source>
</evidence>
<feature type="transmembrane region" description="Helical" evidence="7">
    <location>
        <begin position="139"/>
        <end position="157"/>
    </location>
</feature>
<feature type="transmembrane region" description="Helical" evidence="7">
    <location>
        <begin position="253"/>
        <end position="272"/>
    </location>
</feature>
<dbReference type="InterPro" id="IPR039421">
    <property type="entry name" value="Type_1_exporter"/>
</dbReference>
<dbReference type="PANTHER" id="PTHR43394:SF4">
    <property type="entry name" value="TOXIN SECRETION ABC TRANSPORTER ATP-BINDING PROTEIN"/>
    <property type="match status" value="1"/>
</dbReference>
<dbReference type="InterPro" id="IPR003593">
    <property type="entry name" value="AAA+_ATPase"/>
</dbReference>
<dbReference type="InterPro" id="IPR011527">
    <property type="entry name" value="ABC1_TM_dom"/>
</dbReference>
<feature type="domain" description="ABC transmembrane type-1" evidence="9">
    <location>
        <begin position="30"/>
        <end position="307"/>
    </location>
</feature>
<reference evidence="10 11" key="1">
    <citation type="submission" date="2019-12" db="EMBL/GenBank/DDBJ databases">
        <authorList>
            <person name="Zhao J."/>
        </authorList>
    </citation>
    <scope>NUCLEOTIDE SEQUENCE [LARGE SCALE GENOMIC DNA]</scope>
    <source>
        <strain evidence="10 11">S-15</strain>
    </source>
</reference>
<evidence type="ECO:0000259" key="8">
    <source>
        <dbReference type="PROSITE" id="PS50893"/>
    </source>
</evidence>
<comment type="subcellular location">
    <subcellularLocation>
        <location evidence="1">Cell membrane</location>
        <topology evidence="1">Multi-pass membrane protein</topology>
    </subcellularLocation>
</comment>
<comment type="caution">
    <text evidence="10">The sequence shown here is derived from an EMBL/GenBank/DDBJ whole genome shotgun (WGS) entry which is preliminary data.</text>
</comment>
<dbReference type="Pfam" id="PF00664">
    <property type="entry name" value="ABC_membrane"/>
    <property type="match status" value="1"/>
</dbReference>
<dbReference type="SUPFAM" id="SSF52540">
    <property type="entry name" value="P-loop containing nucleoside triphosphate hydrolases"/>
    <property type="match status" value="1"/>
</dbReference>
<dbReference type="EMBL" id="WWNE01000005">
    <property type="protein sequence ID" value="NBG65679.1"/>
    <property type="molecule type" value="Genomic_DNA"/>
</dbReference>
<evidence type="ECO:0000259" key="9">
    <source>
        <dbReference type="PROSITE" id="PS50929"/>
    </source>
</evidence>